<name>U3B1S9_9VIBR</name>
<evidence type="ECO:0000313" key="6">
    <source>
        <dbReference type="EMBL" id="GAD79397.1"/>
    </source>
</evidence>
<organism evidence="6 7">
    <name type="scientific">Vibrio ezurae NBRC 102218</name>
    <dbReference type="NCBI Taxonomy" id="1219080"/>
    <lineage>
        <taxon>Bacteria</taxon>
        <taxon>Pseudomonadati</taxon>
        <taxon>Pseudomonadota</taxon>
        <taxon>Gammaproteobacteria</taxon>
        <taxon>Vibrionales</taxon>
        <taxon>Vibrionaceae</taxon>
        <taxon>Vibrio</taxon>
    </lineage>
</organism>
<accession>U3B1S9</accession>
<dbReference type="GO" id="GO:0032259">
    <property type="term" value="P:methylation"/>
    <property type="evidence" value="ECO:0007669"/>
    <property type="project" value="UniProtKB-KW"/>
</dbReference>
<dbReference type="InterPro" id="IPR029063">
    <property type="entry name" value="SAM-dependent_MTases_sf"/>
</dbReference>
<dbReference type="PANTHER" id="PTHR43042">
    <property type="entry name" value="SAM-DEPENDENT METHYLTRANSFERASE"/>
    <property type="match status" value="1"/>
</dbReference>
<keyword evidence="4" id="KW-0949">S-adenosyl-L-methionine</keyword>
<feature type="domain" description="S-adenosylmethionine-dependent methyltransferase" evidence="5">
    <location>
        <begin position="32"/>
        <end position="314"/>
    </location>
</feature>
<proteinExistence type="predicted"/>
<dbReference type="PANTHER" id="PTHR43042:SF3">
    <property type="entry name" value="RIBOSOMAL RNA LARGE SUBUNIT METHYLTRANSFERASE YWBD-RELATED"/>
    <property type="match status" value="1"/>
</dbReference>
<dbReference type="InterPro" id="IPR019614">
    <property type="entry name" value="SAM-dep_methyl-trfase"/>
</dbReference>
<evidence type="ECO:0000256" key="3">
    <source>
        <dbReference type="ARBA" id="ARBA00022679"/>
    </source>
</evidence>
<dbReference type="STRING" id="1219080.VEZ01S_11_00390"/>
<evidence type="ECO:0000256" key="2">
    <source>
        <dbReference type="ARBA" id="ARBA00022603"/>
    </source>
</evidence>
<gene>
    <name evidence="6" type="ORF">VEZ01S_11_00390</name>
</gene>
<comment type="caution">
    <text evidence="6">The sequence shown here is derived from an EMBL/GenBank/DDBJ whole genome shotgun (WGS) entry which is preliminary data.</text>
</comment>
<dbReference type="CDD" id="cd02440">
    <property type="entry name" value="AdoMet_MTases"/>
    <property type="match status" value="1"/>
</dbReference>
<dbReference type="GO" id="GO:0008168">
    <property type="term" value="F:methyltransferase activity"/>
    <property type="evidence" value="ECO:0007669"/>
    <property type="project" value="UniProtKB-KW"/>
</dbReference>
<dbReference type="AlphaFoldDB" id="U3B1S9"/>
<keyword evidence="3 6" id="KW-0808">Transferase</keyword>
<evidence type="ECO:0000259" key="5">
    <source>
        <dbReference type="Pfam" id="PF10672"/>
    </source>
</evidence>
<dbReference type="Pfam" id="PF10672">
    <property type="entry name" value="Methyltrans_SAM"/>
    <property type="match status" value="1"/>
</dbReference>
<dbReference type="eggNOG" id="COG1092">
    <property type="taxonomic scope" value="Bacteria"/>
</dbReference>
<dbReference type="SUPFAM" id="SSF53335">
    <property type="entry name" value="S-adenosyl-L-methionine-dependent methyltransferases"/>
    <property type="match status" value="1"/>
</dbReference>
<dbReference type="Gene3D" id="3.40.50.150">
    <property type="entry name" value="Vaccinia Virus protein VP39"/>
    <property type="match status" value="1"/>
</dbReference>
<dbReference type="EMBL" id="BATM01000011">
    <property type="protein sequence ID" value="GAD79397.1"/>
    <property type="molecule type" value="Genomic_DNA"/>
</dbReference>
<keyword evidence="2 6" id="KW-0489">Methyltransferase</keyword>
<keyword evidence="1" id="KW-0698">rRNA processing</keyword>
<evidence type="ECO:0000256" key="1">
    <source>
        <dbReference type="ARBA" id="ARBA00022552"/>
    </source>
</evidence>
<dbReference type="GO" id="GO:0006364">
    <property type="term" value="P:rRNA processing"/>
    <property type="evidence" value="ECO:0007669"/>
    <property type="project" value="UniProtKB-KW"/>
</dbReference>
<keyword evidence="7" id="KW-1185">Reference proteome</keyword>
<evidence type="ECO:0000256" key="4">
    <source>
        <dbReference type="ARBA" id="ARBA00022691"/>
    </source>
</evidence>
<dbReference type="Proteomes" id="UP000016562">
    <property type="component" value="Unassembled WGS sequence"/>
</dbReference>
<sequence length="316" mass="35296">MNDISPPMNVEALPLFFSALQQGLKSAPTEVRRLFHGRGRTVAGLEQITCDWIAQHLVVQLFRPVSDEFLAHLEQGLHQLAEQPEHSHIRSISIQHRYEHGAPTQFLLGEGESKVEVVESGLKYWMNLSSNQNSGLFLDMRLGRDWVRANAEGKNILNLFAYTCGFSVAGIAGGAKQVVNIDMARSSLSRGRDNHNLNNQDVSRVKFLAHDIFKSWGKLKRFGPYDLIISDPPSFQKGSFALTKDYQKILRRLPSLLAENGQVLACANSPAVTSDFVIDGMAEHAPELNYVQRLDNPAEFDDIDPEASLKVQLFSL</sequence>
<reference evidence="6 7" key="1">
    <citation type="submission" date="2013-09" db="EMBL/GenBank/DDBJ databases">
        <title>Whole genome shotgun sequence of Vibrio ezurae NBRC 102218.</title>
        <authorList>
            <person name="Yoshida I."/>
            <person name="Hosoyama A."/>
            <person name="Numata M."/>
            <person name="Hashimoto M."/>
            <person name="Hosoyama Y."/>
            <person name="Tsuchikane K."/>
            <person name="Noguchi M."/>
            <person name="Hirakata S."/>
            <person name="Ichikawa N."/>
            <person name="Ohji S."/>
            <person name="Yamazoe A."/>
            <person name="Fujita N."/>
        </authorList>
    </citation>
    <scope>NUCLEOTIDE SEQUENCE [LARGE SCALE GENOMIC DNA]</scope>
    <source>
        <strain evidence="6 7">NBRC 102218</strain>
    </source>
</reference>
<evidence type="ECO:0000313" key="7">
    <source>
        <dbReference type="Proteomes" id="UP000016562"/>
    </source>
</evidence>
<protein>
    <submittedName>
        <fullName evidence="6">Putative RNA methyltransferase</fullName>
    </submittedName>
</protein>